<sequence length="398" mass="43819">MHELPYWRLSGYYFFYFAFIGAFSPYFGLYLQSLSFSAWDIGLLLSQMQLMRLFAPYLWGALADRLAQRVLIIRLAAVLSLLGFSSFFAISSFTAMLIAMALLAFFWSAALPLVETVTFDHLRDEPGRYSRIRVWGSIGFIVAVMGTGALLDRLPLPSLLWVIVATLSGILLYALALPEVAAHTSADAQVTVASILRQSRVRALFAACFAMSAAHGALYVFYSIHLADHHYSTFLVGCLWSLGVLAEIVVFFFMAGLLRHFGLRRILLISFSAAVLRFLLIGWCVDWLSLIVLAQLLHGLTFGAYHAATIAAVNRWFTGRSQARGQALYSSLSFGAGGLVGSLLSGWTWDAWGAAPTYALSSAFALAGLVFVALWVRDSDFDLVGERGSVRVADRTCH</sequence>
<evidence type="ECO:0000259" key="9">
    <source>
        <dbReference type="PROSITE" id="PS50850"/>
    </source>
</evidence>
<accession>A0A935T8U7</accession>
<dbReference type="AlphaFoldDB" id="A0A935T8U7"/>
<dbReference type="CDD" id="cd17335">
    <property type="entry name" value="MFS_MFSD6"/>
    <property type="match status" value="1"/>
</dbReference>
<keyword evidence="6 8" id="KW-1133">Transmembrane helix</keyword>
<dbReference type="PANTHER" id="PTHR23522:SF10">
    <property type="entry name" value="3-PHENYLPROPIONIC ACID TRANSPORTER-RELATED"/>
    <property type="match status" value="1"/>
</dbReference>
<evidence type="ECO:0000313" key="10">
    <source>
        <dbReference type="EMBL" id="MBK7955155.1"/>
    </source>
</evidence>
<feature type="transmembrane region" description="Helical" evidence="8">
    <location>
        <begin position="158"/>
        <end position="182"/>
    </location>
</feature>
<evidence type="ECO:0000313" key="11">
    <source>
        <dbReference type="Proteomes" id="UP000706151"/>
    </source>
</evidence>
<keyword evidence="2" id="KW-0813">Transport</keyword>
<comment type="subcellular location">
    <subcellularLocation>
        <location evidence="1">Cell inner membrane</location>
        <topology evidence="1">Multi-pass membrane protein</topology>
    </subcellularLocation>
</comment>
<dbReference type="GO" id="GO:0015528">
    <property type="term" value="F:lactose:proton symporter activity"/>
    <property type="evidence" value="ECO:0007669"/>
    <property type="project" value="TreeGrafter"/>
</dbReference>
<dbReference type="PROSITE" id="PS50850">
    <property type="entry name" value="MFS"/>
    <property type="match status" value="1"/>
</dbReference>
<feature type="transmembrane region" description="Helical" evidence="8">
    <location>
        <begin position="37"/>
        <end position="59"/>
    </location>
</feature>
<feature type="transmembrane region" description="Helical" evidence="8">
    <location>
        <begin position="355"/>
        <end position="376"/>
    </location>
</feature>
<evidence type="ECO:0000256" key="8">
    <source>
        <dbReference type="SAM" id="Phobius"/>
    </source>
</evidence>
<evidence type="ECO:0000256" key="4">
    <source>
        <dbReference type="ARBA" id="ARBA00022519"/>
    </source>
</evidence>
<keyword evidence="5 8" id="KW-0812">Transmembrane</keyword>
<feature type="transmembrane region" description="Helical" evidence="8">
    <location>
        <begin position="96"/>
        <end position="114"/>
    </location>
</feature>
<dbReference type="GO" id="GO:0005886">
    <property type="term" value="C:plasma membrane"/>
    <property type="evidence" value="ECO:0007669"/>
    <property type="project" value="UniProtKB-SubCell"/>
</dbReference>
<feature type="transmembrane region" description="Helical" evidence="8">
    <location>
        <begin position="12"/>
        <end position="31"/>
    </location>
</feature>
<dbReference type="Proteomes" id="UP000706151">
    <property type="component" value="Unassembled WGS sequence"/>
</dbReference>
<dbReference type="InterPro" id="IPR024989">
    <property type="entry name" value="MFS_assoc_dom"/>
</dbReference>
<keyword evidence="3" id="KW-1003">Cell membrane</keyword>
<evidence type="ECO:0000256" key="3">
    <source>
        <dbReference type="ARBA" id="ARBA00022475"/>
    </source>
</evidence>
<gene>
    <name evidence="10" type="ORF">IPK02_15080</name>
</gene>
<dbReference type="PANTHER" id="PTHR23522">
    <property type="entry name" value="BLL5896 PROTEIN"/>
    <property type="match status" value="1"/>
</dbReference>
<keyword evidence="4" id="KW-0997">Cell inner membrane</keyword>
<feature type="transmembrane region" description="Helical" evidence="8">
    <location>
        <begin position="203"/>
        <end position="222"/>
    </location>
</feature>
<feature type="transmembrane region" description="Helical" evidence="8">
    <location>
        <begin position="234"/>
        <end position="254"/>
    </location>
</feature>
<feature type="domain" description="Major facilitator superfamily (MFS) profile" evidence="9">
    <location>
        <begin position="1"/>
        <end position="380"/>
    </location>
</feature>
<dbReference type="Pfam" id="PF12832">
    <property type="entry name" value="MFS_1_like"/>
    <property type="match status" value="1"/>
</dbReference>
<organism evidence="10 11">
    <name type="scientific">Candidatus Accumulibacter affinis</name>
    <dbReference type="NCBI Taxonomy" id="2954384"/>
    <lineage>
        <taxon>Bacteria</taxon>
        <taxon>Pseudomonadati</taxon>
        <taxon>Pseudomonadota</taxon>
        <taxon>Betaproteobacteria</taxon>
        <taxon>Candidatus Accumulibacter</taxon>
    </lineage>
</organism>
<dbReference type="Gene3D" id="1.20.1250.20">
    <property type="entry name" value="MFS general substrate transporter like domains"/>
    <property type="match status" value="2"/>
</dbReference>
<dbReference type="InterPro" id="IPR036259">
    <property type="entry name" value="MFS_trans_sf"/>
</dbReference>
<dbReference type="SUPFAM" id="SSF103473">
    <property type="entry name" value="MFS general substrate transporter"/>
    <property type="match status" value="1"/>
</dbReference>
<protein>
    <submittedName>
        <fullName evidence="10">MFS transporter</fullName>
    </submittedName>
</protein>
<dbReference type="NCBIfam" id="NF037955">
    <property type="entry name" value="mfs"/>
    <property type="match status" value="1"/>
</dbReference>
<reference evidence="10 11" key="1">
    <citation type="submission" date="2020-10" db="EMBL/GenBank/DDBJ databases">
        <title>Connecting structure to function with the recovery of over 1000 high-quality activated sludge metagenome-assembled genomes encoding full-length rRNA genes using long-read sequencing.</title>
        <authorList>
            <person name="Singleton C.M."/>
            <person name="Petriglieri F."/>
            <person name="Kristensen J.M."/>
            <person name="Kirkegaard R.H."/>
            <person name="Michaelsen T.Y."/>
            <person name="Andersen M.H."/>
            <person name="Karst S.M."/>
            <person name="Dueholm M.S."/>
            <person name="Nielsen P.H."/>
            <person name="Albertsen M."/>
        </authorList>
    </citation>
    <scope>NUCLEOTIDE SEQUENCE [LARGE SCALE GENOMIC DNA]</scope>
    <source>
        <strain evidence="10">Fred_18-Q3-R57-64_BAT3C.720</strain>
    </source>
</reference>
<comment type="caution">
    <text evidence="10">The sequence shown here is derived from an EMBL/GenBank/DDBJ whole genome shotgun (WGS) entry which is preliminary data.</text>
</comment>
<dbReference type="GO" id="GO:0030395">
    <property type="term" value="F:lactose binding"/>
    <property type="evidence" value="ECO:0007669"/>
    <property type="project" value="TreeGrafter"/>
</dbReference>
<feature type="transmembrane region" description="Helical" evidence="8">
    <location>
        <begin position="71"/>
        <end position="90"/>
    </location>
</feature>
<feature type="transmembrane region" description="Helical" evidence="8">
    <location>
        <begin position="296"/>
        <end position="317"/>
    </location>
</feature>
<evidence type="ECO:0000256" key="6">
    <source>
        <dbReference type="ARBA" id="ARBA00022989"/>
    </source>
</evidence>
<feature type="transmembrane region" description="Helical" evidence="8">
    <location>
        <begin position="266"/>
        <end position="290"/>
    </location>
</feature>
<feature type="transmembrane region" description="Helical" evidence="8">
    <location>
        <begin position="329"/>
        <end position="349"/>
    </location>
</feature>
<name>A0A935T8U7_9PROT</name>
<keyword evidence="7 8" id="KW-0472">Membrane</keyword>
<dbReference type="InterPro" id="IPR026032">
    <property type="entry name" value="HcaT-like"/>
</dbReference>
<evidence type="ECO:0000256" key="5">
    <source>
        <dbReference type="ARBA" id="ARBA00022692"/>
    </source>
</evidence>
<evidence type="ECO:0000256" key="2">
    <source>
        <dbReference type="ARBA" id="ARBA00022448"/>
    </source>
</evidence>
<proteinExistence type="predicted"/>
<dbReference type="InterPro" id="IPR020846">
    <property type="entry name" value="MFS_dom"/>
</dbReference>
<feature type="transmembrane region" description="Helical" evidence="8">
    <location>
        <begin position="134"/>
        <end position="152"/>
    </location>
</feature>
<evidence type="ECO:0000256" key="1">
    <source>
        <dbReference type="ARBA" id="ARBA00004429"/>
    </source>
</evidence>
<dbReference type="PIRSF" id="PIRSF004925">
    <property type="entry name" value="HcaT"/>
    <property type="match status" value="1"/>
</dbReference>
<dbReference type="EMBL" id="JADJOT010000010">
    <property type="protein sequence ID" value="MBK7955155.1"/>
    <property type="molecule type" value="Genomic_DNA"/>
</dbReference>
<evidence type="ECO:0000256" key="7">
    <source>
        <dbReference type="ARBA" id="ARBA00023136"/>
    </source>
</evidence>